<proteinExistence type="predicted"/>
<keyword evidence="1 3" id="KW-0547">Nucleotide-binding</keyword>
<dbReference type="SMART" id="SM00220">
    <property type="entry name" value="S_TKc"/>
    <property type="match status" value="1"/>
</dbReference>
<evidence type="ECO:0000256" key="4">
    <source>
        <dbReference type="SAM" id="MobiDB-lite"/>
    </source>
</evidence>
<feature type="binding site" evidence="3">
    <location>
        <position position="412"/>
    </location>
    <ligand>
        <name>ATP</name>
        <dbReference type="ChEBI" id="CHEBI:30616"/>
    </ligand>
</feature>
<feature type="transmembrane region" description="Helical" evidence="5">
    <location>
        <begin position="224"/>
        <end position="241"/>
    </location>
</feature>
<reference evidence="7" key="1">
    <citation type="submission" date="2023-10" db="EMBL/GenBank/DDBJ databases">
        <authorList>
            <person name="Chen Y."/>
            <person name="Shah S."/>
            <person name="Dougan E. K."/>
            <person name="Thang M."/>
            <person name="Chan C."/>
        </authorList>
    </citation>
    <scope>NUCLEOTIDE SEQUENCE [LARGE SCALE GENOMIC DNA]</scope>
</reference>
<dbReference type="PANTHER" id="PTHR44329">
    <property type="entry name" value="SERINE/THREONINE-PROTEIN KINASE TNNI3K-RELATED"/>
    <property type="match status" value="1"/>
</dbReference>
<keyword evidence="2 3" id="KW-0067">ATP-binding</keyword>
<dbReference type="InterPro" id="IPR051681">
    <property type="entry name" value="Ser/Thr_Kinases-Pseudokinases"/>
</dbReference>
<keyword evidence="5" id="KW-1133">Transmembrane helix</keyword>
<dbReference type="PROSITE" id="PS00107">
    <property type="entry name" value="PROTEIN_KINASE_ATP"/>
    <property type="match status" value="1"/>
</dbReference>
<keyword evidence="8" id="KW-1185">Reference proteome</keyword>
<feature type="transmembrane region" description="Helical" evidence="5">
    <location>
        <begin position="184"/>
        <end position="204"/>
    </location>
</feature>
<dbReference type="InterPro" id="IPR011009">
    <property type="entry name" value="Kinase-like_dom_sf"/>
</dbReference>
<comment type="caution">
    <text evidence="7">The sequence shown here is derived from an EMBL/GenBank/DDBJ whole genome shotgun (WGS) entry which is preliminary data.</text>
</comment>
<feature type="region of interest" description="Disordered" evidence="4">
    <location>
        <begin position="662"/>
        <end position="690"/>
    </location>
</feature>
<feature type="transmembrane region" description="Helical" evidence="5">
    <location>
        <begin position="248"/>
        <end position="268"/>
    </location>
</feature>
<evidence type="ECO:0000256" key="1">
    <source>
        <dbReference type="ARBA" id="ARBA00022741"/>
    </source>
</evidence>
<dbReference type="InterPro" id="IPR017441">
    <property type="entry name" value="Protein_kinase_ATP_BS"/>
</dbReference>
<feature type="compositionally biased region" description="Low complexity" evidence="4">
    <location>
        <begin position="664"/>
        <end position="679"/>
    </location>
</feature>
<dbReference type="Pfam" id="PF00069">
    <property type="entry name" value="Pkinase"/>
    <property type="match status" value="1"/>
</dbReference>
<dbReference type="InterPro" id="IPR008271">
    <property type="entry name" value="Ser/Thr_kinase_AS"/>
</dbReference>
<feature type="transmembrane region" description="Helical" evidence="5">
    <location>
        <begin position="445"/>
        <end position="469"/>
    </location>
</feature>
<protein>
    <recommendedName>
        <fullName evidence="6">Protein kinase domain-containing protein</fullName>
    </recommendedName>
</protein>
<evidence type="ECO:0000256" key="3">
    <source>
        <dbReference type="PROSITE-ProRule" id="PRU10141"/>
    </source>
</evidence>
<organism evidence="7 8">
    <name type="scientific">Prorocentrum cordatum</name>
    <dbReference type="NCBI Taxonomy" id="2364126"/>
    <lineage>
        <taxon>Eukaryota</taxon>
        <taxon>Sar</taxon>
        <taxon>Alveolata</taxon>
        <taxon>Dinophyceae</taxon>
        <taxon>Prorocentrales</taxon>
        <taxon>Prorocentraceae</taxon>
        <taxon>Prorocentrum</taxon>
    </lineage>
</organism>
<dbReference type="Gene3D" id="1.10.510.10">
    <property type="entry name" value="Transferase(Phosphotransferase) domain 1"/>
    <property type="match status" value="1"/>
</dbReference>
<evidence type="ECO:0000256" key="2">
    <source>
        <dbReference type="ARBA" id="ARBA00022840"/>
    </source>
</evidence>
<feature type="region of interest" description="Disordered" evidence="4">
    <location>
        <begin position="728"/>
        <end position="750"/>
    </location>
</feature>
<feature type="transmembrane region" description="Helical" evidence="5">
    <location>
        <begin position="112"/>
        <end position="131"/>
    </location>
</feature>
<feature type="transmembrane region" description="Helical" evidence="5">
    <location>
        <begin position="151"/>
        <end position="172"/>
    </location>
</feature>
<dbReference type="PROSITE" id="PS00108">
    <property type="entry name" value="PROTEIN_KINASE_ST"/>
    <property type="match status" value="1"/>
</dbReference>
<feature type="domain" description="Protein kinase" evidence="6">
    <location>
        <begin position="385"/>
        <end position="657"/>
    </location>
</feature>
<dbReference type="EMBL" id="CAUYUJ010015291">
    <property type="protein sequence ID" value="CAK0852078.1"/>
    <property type="molecule type" value="Genomic_DNA"/>
</dbReference>
<accession>A0ABN9U1D5</accession>
<evidence type="ECO:0000256" key="5">
    <source>
        <dbReference type="SAM" id="Phobius"/>
    </source>
</evidence>
<dbReference type="InterPro" id="IPR000719">
    <property type="entry name" value="Prot_kinase_dom"/>
</dbReference>
<keyword evidence="5" id="KW-0472">Membrane</keyword>
<gene>
    <name evidence="7" type="ORF">PCOR1329_LOCUS44044</name>
</gene>
<sequence length="750" mass="82697">MEGPNSAHPSRTSSMLCAQLAPETVLWRLNSARPSSVVILAQARMGSRNRPMVLRSAASGSRMDSIARLARRKCQGDQKSGLRWASLAFTDVGQETGFVKARNPRLIQNMRICCLVTGVGLTAELIMFKVWDLSPDRYQSEEQMKINQLSNLSFTMLWVYNMVVWTSTLSCFTRRIPPPVLEIIYTLSISVGMVAFVLATPHYAGRLLGLDTKTHLEPRQLTDTFVVLGLDALVTSTHIVLPIRYHLMLCVQVCSILCYAIPAMVLGSAHPGNFPHTMVAFSMLIFVTALGKRSLDREERIHYLALIREKCLRFESEFQLATYKDKHKAQKMKQKAPDDAESDNQSMSATSFGIGSSRLTFKALVELGLREQWLIDEQEVQLPSASNARPLGEGGFGIVVRGRYHGANVALKAPKTILQGRTQEVFLEASCNELRILRRLRHPNIVALYGAVLTSGVEGVQVCLVLELIKGESLKMFMTRIVEREELAHPSFIALRIRVLMHVAAALCYLHSRQPVVVHGDIKNTNIFVQQLGDCSMQAKLLDFGLSRLVKGKGGDRPMGGTLRWVAPEVLSGRHAPAAATDMFSFGRLVFYVSSGHVPFSGVADRQLRKFLLRSPPMRWPPAFEAGLLNRCRPLAEECTRPRPELRPSVKEVFPILLGMEGQTAPARPSGGSSGEESAPTPPQGHAPPVFGVFAFESEHAFSSMTMRSTPSTQLAAVPESAVVIPSSPADTGLVQGERLVHSSYLPNPP</sequence>
<evidence type="ECO:0000259" key="6">
    <source>
        <dbReference type="PROSITE" id="PS50011"/>
    </source>
</evidence>
<evidence type="ECO:0000313" key="8">
    <source>
        <dbReference type="Proteomes" id="UP001189429"/>
    </source>
</evidence>
<dbReference type="PROSITE" id="PS50011">
    <property type="entry name" value="PROTEIN_KINASE_DOM"/>
    <property type="match status" value="1"/>
</dbReference>
<dbReference type="Proteomes" id="UP001189429">
    <property type="component" value="Unassembled WGS sequence"/>
</dbReference>
<keyword evidence="5" id="KW-0812">Transmembrane</keyword>
<name>A0ABN9U1D5_9DINO</name>
<evidence type="ECO:0000313" key="7">
    <source>
        <dbReference type="EMBL" id="CAK0852078.1"/>
    </source>
</evidence>
<feature type="transmembrane region" description="Helical" evidence="5">
    <location>
        <begin position="274"/>
        <end position="291"/>
    </location>
</feature>
<dbReference type="SUPFAM" id="SSF56112">
    <property type="entry name" value="Protein kinase-like (PK-like)"/>
    <property type="match status" value="1"/>
</dbReference>